<accession>A0A7G1QB11</accession>
<dbReference type="InterPro" id="IPR036908">
    <property type="entry name" value="RlpA-like_sf"/>
</dbReference>
<gene>
    <name evidence="4" type="primary">rlpA</name>
    <name evidence="7" type="ORF">NSCAC_1488</name>
</gene>
<dbReference type="Gene3D" id="2.40.40.10">
    <property type="entry name" value="RlpA-like domain"/>
    <property type="match status" value="1"/>
</dbReference>
<dbReference type="PROSITE" id="PS51257">
    <property type="entry name" value="PROKAR_LIPOPROTEIN"/>
    <property type="match status" value="1"/>
</dbReference>
<evidence type="ECO:0000256" key="3">
    <source>
        <dbReference type="ARBA" id="ARBA00023316"/>
    </source>
</evidence>
<dbReference type="SUPFAM" id="SSF110997">
    <property type="entry name" value="Sporulation related repeat"/>
    <property type="match status" value="1"/>
</dbReference>
<dbReference type="GO" id="GO:0005886">
    <property type="term" value="C:plasma membrane"/>
    <property type="evidence" value="ECO:0007669"/>
    <property type="project" value="UniProtKB-SubCell"/>
</dbReference>
<keyword evidence="4 7" id="KW-0449">Lipoprotein</keyword>
<dbReference type="GO" id="GO:0008932">
    <property type="term" value="F:lytic endotransglycosylase activity"/>
    <property type="evidence" value="ECO:0007669"/>
    <property type="project" value="UniProtKB-UniRule"/>
</dbReference>
<dbReference type="Gene3D" id="3.30.70.1070">
    <property type="entry name" value="Sporulation related repeat"/>
    <property type="match status" value="1"/>
</dbReference>
<sequence>MKYYSTLVIFLLLFSILSVVSCSNPNLINQYNRKYISPYKPTYSGDNSSELIHLPRSKIKFDKEIASSYEIDGHRYYTFKNCLGFEESGTASWYGGTFHGRTTANGETYNMYGMTAAHRSLPFECYVLVTNLNNGRQVVVKINDRGPFYNNRVIDLSYTAALKLGLVEPGTGPVEIRAITLETVDKEKSPSKNLYIQVGSFQNRNAATELQKKVQTTTQFPVEINSALQQQALLHQVRIGPISDEKIFNNLIQKLPSMGFSDYVIIQ</sequence>
<dbReference type="AlphaFoldDB" id="A0A7G1QB11"/>
<dbReference type="InterPro" id="IPR012997">
    <property type="entry name" value="RplA"/>
</dbReference>
<protein>
    <recommendedName>
        <fullName evidence="4">Endolytic peptidoglycan transglycosylase RlpA</fullName>
        <ecNumber evidence="4">4.2.2.-</ecNumber>
    </recommendedName>
</protein>
<dbReference type="EC" id="4.2.2.-" evidence="4"/>
<keyword evidence="1" id="KW-0732">Signal</keyword>
<dbReference type="InterPro" id="IPR009009">
    <property type="entry name" value="RlpA-like_DPBB"/>
</dbReference>
<evidence type="ECO:0000313" key="7">
    <source>
        <dbReference type="EMBL" id="CAB1277073.1"/>
    </source>
</evidence>
<proteinExistence type="inferred from homology"/>
<keyword evidence="3 4" id="KW-0961">Cell wall biogenesis/degradation</keyword>
<dbReference type="Pfam" id="PF05036">
    <property type="entry name" value="SPOR"/>
    <property type="match status" value="1"/>
</dbReference>
<name>A0A7G1QB11_9GAMM</name>
<comment type="function">
    <text evidence="4">Lytic transglycosylase with a strong preference for naked glycan strands that lack stem peptides.</text>
</comment>
<feature type="domain" description="SPOR" evidence="6">
    <location>
        <begin position="188"/>
        <end position="267"/>
    </location>
</feature>
<dbReference type="GO" id="GO:0042834">
    <property type="term" value="F:peptidoglycan binding"/>
    <property type="evidence" value="ECO:0007669"/>
    <property type="project" value="InterPro"/>
</dbReference>
<dbReference type="InterPro" id="IPR034718">
    <property type="entry name" value="RlpA"/>
</dbReference>
<comment type="similarity">
    <text evidence="4 5">Belongs to the RlpA family.</text>
</comment>
<evidence type="ECO:0000256" key="1">
    <source>
        <dbReference type="ARBA" id="ARBA00022729"/>
    </source>
</evidence>
<dbReference type="InterPro" id="IPR007730">
    <property type="entry name" value="SPOR-like_dom"/>
</dbReference>
<keyword evidence="4" id="KW-0564">Palmitate</keyword>
<dbReference type="EMBL" id="LR778175">
    <property type="protein sequence ID" value="CAB1277073.1"/>
    <property type="molecule type" value="Genomic_DNA"/>
</dbReference>
<dbReference type="NCBIfam" id="TIGR00413">
    <property type="entry name" value="rlpA"/>
    <property type="match status" value="1"/>
</dbReference>
<dbReference type="Pfam" id="PF03330">
    <property type="entry name" value="DPBB_1"/>
    <property type="match status" value="1"/>
</dbReference>
<evidence type="ECO:0000259" key="6">
    <source>
        <dbReference type="PROSITE" id="PS51724"/>
    </source>
</evidence>
<keyword evidence="8" id="KW-1185">Reference proteome</keyword>
<dbReference type="PANTHER" id="PTHR34183:SF1">
    <property type="entry name" value="ENDOLYTIC PEPTIDOGLYCAN TRANSGLYCOSYLASE RLPA"/>
    <property type="match status" value="1"/>
</dbReference>
<evidence type="ECO:0000256" key="2">
    <source>
        <dbReference type="ARBA" id="ARBA00023239"/>
    </source>
</evidence>
<dbReference type="GO" id="GO:0000270">
    <property type="term" value="P:peptidoglycan metabolic process"/>
    <property type="evidence" value="ECO:0007669"/>
    <property type="project" value="UniProtKB-UniRule"/>
</dbReference>
<evidence type="ECO:0000313" key="8">
    <source>
        <dbReference type="Proteomes" id="UP000516072"/>
    </source>
</evidence>
<keyword evidence="4" id="KW-0472">Membrane</keyword>
<evidence type="ECO:0000256" key="4">
    <source>
        <dbReference type="HAMAP-Rule" id="MF_02071"/>
    </source>
</evidence>
<dbReference type="GO" id="GO:0071555">
    <property type="term" value="P:cell wall organization"/>
    <property type="evidence" value="ECO:0007669"/>
    <property type="project" value="UniProtKB-KW"/>
</dbReference>
<keyword evidence="2 4" id="KW-0456">Lyase</keyword>
<dbReference type="InterPro" id="IPR036680">
    <property type="entry name" value="SPOR-like_sf"/>
</dbReference>
<keyword evidence="4" id="KW-1003">Cell membrane</keyword>
<dbReference type="KEGG" id="ntg:NSCAC_1488"/>
<comment type="subcellular location">
    <subcellularLocation>
        <location evidence="4">Cell membrane</location>
        <topology evidence="4">Lipid-anchor</topology>
    </subcellularLocation>
</comment>
<dbReference type="CDD" id="cd22268">
    <property type="entry name" value="DPBB_RlpA-like"/>
    <property type="match status" value="1"/>
</dbReference>
<evidence type="ECO:0000256" key="5">
    <source>
        <dbReference type="RuleBase" id="RU003495"/>
    </source>
</evidence>
<organism evidence="7 8">
    <name type="scientific">Candidatus Nitrosacidococcus tergens</name>
    <dbReference type="NCBI Taxonomy" id="553981"/>
    <lineage>
        <taxon>Bacteria</taxon>
        <taxon>Pseudomonadati</taxon>
        <taxon>Pseudomonadota</taxon>
        <taxon>Gammaproteobacteria</taxon>
        <taxon>Chromatiales</taxon>
        <taxon>Chromatiaceae</taxon>
        <taxon>Candidatus Nitrosacidococcus</taxon>
    </lineage>
</organism>
<reference evidence="7 8" key="1">
    <citation type="submission" date="2020-03" db="EMBL/GenBank/DDBJ databases">
        <authorList>
            <person name="Picone N."/>
        </authorList>
    </citation>
    <scope>NUCLEOTIDE SEQUENCE [LARGE SCALE GENOMIC DNA]</scope>
    <source>
        <strain evidence="7">NSCAC1</strain>
    </source>
</reference>
<dbReference type="RefSeq" id="WP_197744155.1">
    <property type="nucleotide sequence ID" value="NZ_LR778175.1"/>
</dbReference>
<dbReference type="SUPFAM" id="SSF50685">
    <property type="entry name" value="Barwin-like endoglucanases"/>
    <property type="match status" value="1"/>
</dbReference>
<dbReference type="PROSITE" id="PS51724">
    <property type="entry name" value="SPOR"/>
    <property type="match status" value="1"/>
</dbReference>
<dbReference type="Proteomes" id="UP000516072">
    <property type="component" value="Chromosome"/>
</dbReference>
<dbReference type="PANTHER" id="PTHR34183">
    <property type="entry name" value="ENDOLYTIC PEPTIDOGLYCAN TRANSGLYCOSYLASE RLPA"/>
    <property type="match status" value="1"/>
</dbReference>
<dbReference type="HAMAP" id="MF_02071">
    <property type="entry name" value="RlpA"/>
    <property type="match status" value="1"/>
</dbReference>